<reference evidence="3 4" key="1">
    <citation type="submission" date="2019-07" db="EMBL/GenBank/DDBJ databases">
        <title>Whole genome shotgun sequence of Reyranella soli NBRC 108950.</title>
        <authorList>
            <person name="Hosoyama A."/>
            <person name="Uohara A."/>
            <person name="Ohji S."/>
            <person name="Ichikawa N."/>
        </authorList>
    </citation>
    <scope>NUCLEOTIDE SEQUENCE [LARGE SCALE GENOMIC DNA]</scope>
    <source>
        <strain evidence="3 4">NBRC 108950</strain>
    </source>
</reference>
<proteinExistence type="predicted"/>
<evidence type="ECO:0000256" key="1">
    <source>
        <dbReference type="SAM" id="SignalP"/>
    </source>
</evidence>
<dbReference type="EMBL" id="BKAJ01000052">
    <property type="protein sequence ID" value="GEP56011.1"/>
    <property type="molecule type" value="Genomic_DNA"/>
</dbReference>
<gene>
    <name evidence="3" type="ORF">RSO01_31770</name>
</gene>
<evidence type="ECO:0000313" key="3">
    <source>
        <dbReference type="EMBL" id="GEP56011.1"/>
    </source>
</evidence>
<dbReference type="Proteomes" id="UP000321058">
    <property type="component" value="Unassembled WGS sequence"/>
</dbReference>
<keyword evidence="4" id="KW-1185">Reference proteome</keyword>
<accession>A0A512NAQ8</accession>
<dbReference type="RefSeq" id="WP_170303097.1">
    <property type="nucleotide sequence ID" value="NZ_BKAJ01000052.1"/>
</dbReference>
<keyword evidence="1" id="KW-0732">Signal</keyword>
<sequence length="120" mass="12598">MIRRLVLAALFSAAVIIPSSAQEQPWVAVASDGAGLWGVAVGMATRQAAEASAFAECGMYCKVKFTAQARCVAYAFSETGRAEGFSAGATRAEVEQPAWAECNANVPANSCQIKTARCFE</sequence>
<dbReference type="Pfam" id="PF13827">
    <property type="entry name" value="DUF4189"/>
    <property type="match status" value="1"/>
</dbReference>
<feature type="domain" description="DUF4189" evidence="2">
    <location>
        <begin position="26"/>
        <end position="118"/>
    </location>
</feature>
<dbReference type="AlphaFoldDB" id="A0A512NAQ8"/>
<protein>
    <recommendedName>
        <fullName evidence="2">DUF4189 domain-containing protein</fullName>
    </recommendedName>
</protein>
<evidence type="ECO:0000259" key="2">
    <source>
        <dbReference type="Pfam" id="PF13827"/>
    </source>
</evidence>
<feature type="chain" id="PRO_5022240044" description="DUF4189 domain-containing protein" evidence="1">
    <location>
        <begin position="22"/>
        <end position="120"/>
    </location>
</feature>
<feature type="signal peptide" evidence="1">
    <location>
        <begin position="1"/>
        <end position="21"/>
    </location>
</feature>
<name>A0A512NAQ8_9HYPH</name>
<organism evidence="3 4">
    <name type="scientific">Reyranella soli</name>
    <dbReference type="NCBI Taxonomy" id="1230389"/>
    <lineage>
        <taxon>Bacteria</taxon>
        <taxon>Pseudomonadati</taxon>
        <taxon>Pseudomonadota</taxon>
        <taxon>Alphaproteobacteria</taxon>
        <taxon>Hyphomicrobiales</taxon>
        <taxon>Reyranellaceae</taxon>
        <taxon>Reyranella</taxon>
    </lineage>
</organism>
<dbReference type="InterPro" id="IPR025240">
    <property type="entry name" value="DUF4189"/>
</dbReference>
<evidence type="ECO:0000313" key="4">
    <source>
        <dbReference type="Proteomes" id="UP000321058"/>
    </source>
</evidence>
<comment type="caution">
    <text evidence="3">The sequence shown here is derived from an EMBL/GenBank/DDBJ whole genome shotgun (WGS) entry which is preliminary data.</text>
</comment>